<dbReference type="EMBL" id="CAXDID020000094">
    <property type="protein sequence ID" value="CAL6023768.1"/>
    <property type="molecule type" value="Genomic_DNA"/>
</dbReference>
<evidence type="ECO:0000313" key="4">
    <source>
        <dbReference type="EMBL" id="CAI9954542.1"/>
    </source>
</evidence>
<dbReference type="AlphaFoldDB" id="A0AA86Q5D6"/>
<evidence type="ECO:0000313" key="7">
    <source>
        <dbReference type="Proteomes" id="UP001642409"/>
    </source>
</evidence>
<name>A0AA86Q5D6_9EUKA</name>
<feature type="compositionally biased region" description="Basic and acidic residues" evidence="2">
    <location>
        <begin position="616"/>
        <end position="625"/>
    </location>
</feature>
<dbReference type="EMBL" id="CAXDID020000089">
    <property type="protein sequence ID" value="CAL6021592.1"/>
    <property type="molecule type" value="Genomic_DNA"/>
</dbReference>
<feature type="region of interest" description="Disordered" evidence="2">
    <location>
        <begin position="494"/>
        <end position="523"/>
    </location>
</feature>
<feature type="region of interest" description="Disordered" evidence="2">
    <location>
        <begin position="605"/>
        <end position="625"/>
    </location>
</feature>
<evidence type="ECO:0000256" key="2">
    <source>
        <dbReference type="SAM" id="MobiDB-lite"/>
    </source>
</evidence>
<dbReference type="EMBL" id="CATOUU010000849">
    <property type="protein sequence ID" value="CAI9954542.1"/>
    <property type="molecule type" value="Genomic_DNA"/>
</dbReference>
<gene>
    <name evidence="5" type="ORF">HINF_LOCUS28241</name>
    <name evidence="6" type="ORF">HINF_LOCUS29293</name>
    <name evidence="3" type="ORF">HINF_LOCUS34060</name>
    <name evidence="4" type="ORF">HINF_LOCUS42187</name>
</gene>
<feature type="coiled-coil region" evidence="1">
    <location>
        <begin position="59"/>
        <end position="93"/>
    </location>
</feature>
<protein>
    <submittedName>
        <fullName evidence="3">Uncharacterized protein</fullName>
    </submittedName>
</protein>
<accession>A0AA86Q5D6</accession>
<evidence type="ECO:0000313" key="5">
    <source>
        <dbReference type="EMBL" id="CAL6021592.1"/>
    </source>
</evidence>
<evidence type="ECO:0000313" key="6">
    <source>
        <dbReference type="EMBL" id="CAL6023768.1"/>
    </source>
</evidence>
<evidence type="ECO:0000256" key="1">
    <source>
        <dbReference type="SAM" id="Coils"/>
    </source>
</evidence>
<evidence type="ECO:0000313" key="3">
    <source>
        <dbReference type="EMBL" id="CAI9946415.1"/>
    </source>
</evidence>
<dbReference type="Proteomes" id="UP001642409">
    <property type="component" value="Unassembled WGS sequence"/>
</dbReference>
<keyword evidence="1" id="KW-0175">Coiled coil</keyword>
<keyword evidence="7" id="KW-1185">Reference proteome</keyword>
<reference evidence="5 7" key="2">
    <citation type="submission" date="2024-07" db="EMBL/GenBank/DDBJ databases">
        <authorList>
            <person name="Akdeniz Z."/>
        </authorList>
    </citation>
    <scope>NUCLEOTIDE SEQUENCE [LARGE SCALE GENOMIC DNA]</scope>
</reference>
<organism evidence="3">
    <name type="scientific">Hexamita inflata</name>
    <dbReference type="NCBI Taxonomy" id="28002"/>
    <lineage>
        <taxon>Eukaryota</taxon>
        <taxon>Metamonada</taxon>
        <taxon>Diplomonadida</taxon>
        <taxon>Hexamitidae</taxon>
        <taxon>Hexamitinae</taxon>
        <taxon>Hexamita</taxon>
    </lineage>
</organism>
<feature type="region of interest" description="Disordered" evidence="2">
    <location>
        <begin position="560"/>
        <end position="591"/>
    </location>
</feature>
<proteinExistence type="predicted"/>
<sequence length="625" mass="72429">MSNQSNDTMKTTLRAYPQLPDNLGDRQQKSTKTMTNVELQQLIVSNQLQATVQDNILKTQNLTAEAIQLEQTINLQKEENKNLKEVIQKISSLDPRRCEVAEQLAVKAINNQKSQLSLLVHKHKQLDQQLAKMTENFDPNEKIKIDDVPGMERIKQLELDVEKMKLKHNEAMNISDNFKQISAVLFKEQITFQNRTQAQNQMLMDAEEERRNATEVRASAQKAAEIMKENYAFRLQQVQNDSEKRKMILQQRKDQVRAEKEKTDYICQQFISHEFENKQQDQDQAEFKWQGAAELYAEKISQQLKIQNPFEFVAACLKQREKNMQSKVSQELNDKIKSQVEDTIKLRTKIQDIAYEIESAQAIQKKQMVDAQVQFEKKKQLKDRANSKYQEQRQKAIYLKTAFSSILDKIAANKLIPEDQQQNLMQGDDVLTDALLSQDKKVFDSFGKQPQTADQIFSEKIIASLQYQLASLVILSKLRWFNEMNKEIELQLAQVKTSQSQRVQDDNKEDDDDRDLDTLEEQKKKEEEIKKGLEALIKEEELRNFTLDDDEKVNIPDEPVHTLKIDFPTSRPTSKGPLGGTKGQRIDNQPPQALKVLDRAAMKQKTKELLMTQQSKGEDKSLVQE</sequence>
<comment type="caution">
    <text evidence="3">The sequence shown here is derived from an EMBL/GenBank/DDBJ whole genome shotgun (WGS) entry which is preliminary data.</text>
</comment>
<reference evidence="3" key="1">
    <citation type="submission" date="2023-06" db="EMBL/GenBank/DDBJ databases">
        <authorList>
            <person name="Kurt Z."/>
        </authorList>
    </citation>
    <scope>NUCLEOTIDE SEQUENCE</scope>
</reference>
<dbReference type="EMBL" id="CATOUU010000762">
    <property type="protein sequence ID" value="CAI9946415.1"/>
    <property type="molecule type" value="Genomic_DNA"/>
</dbReference>